<dbReference type="Pfam" id="PF07859">
    <property type="entry name" value="Abhydrolase_3"/>
    <property type="match status" value="1"/>
</dbReference>
<comment type="caution">
    <text evidence="4">The sequence shown here is derived from an EMBL/GenBank/DDBJ whole genome shotgun (WGS) entry which is preliminary data.</text>
</comment>
<keyword evidence="2" id="KW-1133">Transmembrane helix</keyword>
<keyword evidence="2" id="KW-0812">Transmembrane</keyword>
<dbReference type="PANTHER" id="PTHR48081:SF31">
    <property type="entry name" value="STERYL ACETYL HYDROLASE MUG81-RELATED"/>
    <property type="match status" value="1"/>
</dbReference>
<proteinExistence type="predicted"/>
<dbReference type="AlphaFoldDB" id="A0A8H7XXU0"/>
<gene>
    <name evidence="4" type="ORF">JR316_007944</name>
</gene>
<name>A0A8H7XXU0_PSICU</name>
<dbReference type="SUPFAM" id="SSF53474">
    <property type="entry name" value="alpha/beta-Hydrolases"/>
    <property type="match status" value="1"/>
</dbReference>
<dbReference type="PANTHER" id="PTHR48081">
    <property type="entry name" value="AB HYDROLASE SUPERFAMILY PROTEIN C4A8.06C"/>
    <property type="match status" value="1"/>
</dbReference>
<evidence type="ECO:0000256" key="2">
    <source>
        <dbReference type="SAM" id="Phobius"/>
    </source>
</evidence>
<evidence type="ECO:0000259" key="3">
    <source>
        <dbReference type="Pfam" id="PF07859"/>
    </source>
</evidence>
<dbReference type="InterPro" id="IPR029058">
    <property type="entry name" value="AB_hydrolase_fold"/>
</dbReference>
<dbReference type="Gene3D" id="3.40.50.1820">
    <property type="entry name" value="alpha/beta hydrolase"/>
    <property type="match status" value="1"/>
</dbReference>
<feature type="transmembrane region" description="Helical" evidence="2">
    <location>
        <begin position="14"/>
        <end position="34"/>
    </location>
</feature>
<dbReference type="InterPro" id="IPR050300">
    <property type="entry name" value="GDXG_lipolytic_enzyme"/>
</dbReference>
<keyword evidence="2" id="KW-0472">Membrane</keyword>
<sequence length="361" mass="39875">MPEVEPSTLDKLKVLQVLLTFPLVATTSLIAAPFRRYVKEKPLKRVVVDRFLLWILSQLTPKQLRGMLGSTQDMYNTFIKERNLASVVEELGNGSRLLWVGPKFTERVMIYFHGGGFVVSEPPGATEFWSMVQSNLAENGKPIGLAILNFTLVPDAPFPTQLKQAIAAIQHLLDSGVKPENLQLVGDSAGGALIHGILSHILHPLEETTKLELSSPFGGALLISPWTKMVNEENVLFANDGYGDFLDARTIIRWGSMVVHGVPESIIPYLEGNNTPENWLEGVDKIVKRIMITGGAAETLRFEIEKYSAIVAKQHKEVTLVIQANGIHDDPFLDRFAGMKELGSLTPLILDWMDKGVAKTA</sequence>
<protein>
    <recommendedName>
        <fullName evidence="3">Alpha/beta hydrolase fold-3 domain-containing protein</fullName>
    </recommendedName>
</protein>
<dbReference type="EMBL" id="JAFIQS010000007">
    <property type="protein sequence ID" value="KAG5167593.1"/>
    <property type="molecule type" value="Genomic_DNA"/>
</dbReference>
<feature type="domain" description="Alpha/beta hydrolase fold-3" evidence="3">
    <location>
        <begin position="109"/>
        <end position="329"/>
    </location>
</feature>
<reference evidence="4" key="1">
    <citation type="submission" date="2021-02" db="EMBL/GenBank/DDBJ databases">
        <title>Psilocybe cubensis genome.</title>
        <authorList>
            <person name="Mckernan K.J."/>
            <person name="Crawford S."/>
            <person name="Trippe A."/>
            <person name="Kane L.T."/>
            <person name="Mclaughlin S."/>
        </authorList>
    </citation>
    <scope>NUCLEOTIDE SEQUENCE [LARGE SCALE GENOMIC DNA]</scope>
    <source>
        <strain evidence="4">MGC-MH-2018</strain>
    </source>
</reference>
<evidence type="ECO:0000256" key="1">
    <source>
        <dbReference type="ARBA" id="ARBA00022801"/>
    </source>
</evidence>
<dbReference type="GO" id="GO:0016787">
    <property type="term" value="F:hydrolase activity"/>
    <property type="evidence" value="ECO:0007669"/>
    <property type="project" value="UniProtKB-KW"/>
</dbReference>
<dbReference type="InterPro" id="IPR013094">
    <property type="entry name" value="AB_hydrolase_3"/>
</dbReference>
<accession>A0A8H7XXU0</accession>
<keyword evidence="1" id="KW-0378">Hydrolase</keyword>
<organism evidence="4">
    <name type="scientific">Psilocybe cubensis</name>
    <name type="common">Psychedelic mushroom</name>
    <name type="synonym">Stropharia cubensis</name>
    <dbReference type="NCBI Taxonomy" id="181762"/>
    <lineage>
        <taxon>Eukaryota</taxon>
        <taxon>Fungi</taxon>
        <taxon>Dikarya</taxon>
        <taxon>Basidiomycota</taxon>
        <taxon>Agaricomycotina</taxon>
        <taxon>Agaricomycetes</taxon>
        <taxon>Agaricomycetidae</taxon>
        <taxon>Agaricales</taxon>
        <taxon>Agaricineae</taxon>
        <taxon>Strophariaceae</taxon>
        <taxon>Psilocybe</taxon>
    </lineage>
</organism>
<dbReference type="OrthoDB" id="2152029at2759"/>
<evidence type="ECO:0000313" key="4">
    <source>
        <dbReference type="EMBL" id="KAG5167593.1"/>
    </source>
</evidence>